<reference evidence="2" key="1">
    <citation type="submission" date="2016-11" db="EMBL/GenBank/DDBJ databases">
        <authorList>
            <person name="Varghese N."/>
            <person name="Submissions S."/>
        </authorList>
    </citation>
    <scope>NUCLEOTIDE SEQUENCE [LARGE SCALE GENOMIC DNA]</scope>
    <source>
        <strain evidence="2">DSM 10349</strain>
    </source>
</reference>
<dbReference type="EMBL" id="FRAR01000030">
    <property type="protein sequence ID" value="SHK92594.1"/>
    <property type="molecule type" value="Genomic_DNA"/>
</dbReference>
<name>A0A1M6WG63_9FIRM</name>
<dbReference type="Proteomes" id="UP000183997">
    <property type="component" value="Unassembled WGS sequence"/>
</dbReference>
<gene>
    <name evidence="1" type="ORF">SAMN02745123_03611</name>
</gene>
<organism evidence="1 2">
    <name type="scientific">Desulforamulus aeronauticus DSM 10349</name>
    <dbReference type="NCBI Taxonomy" id="1121421"/>
    <lineage>
        <taxon>Bacteria</taxon>
        <taxon>Bacillati</taxon>
        <taxon>Bacillota</taxon>
        <taxon>Clostridia</taxon>
        <taxon>Eubacteriales</taxon>
        <taxon>Peptococcaceae</taxon>
        <taxon>Desulforamulus</taxon>
    </lineage>
</organism>
<dbReference type="RefSeq" id="WP_072917133.1">
    <property type="nucleotide sequence ID" value="NZ_FRAR01000030.1"/>
</dbReference>
<evidence type="ECO:0000313" key="2">
    <source>
        <dbReference type="Proteomes" id="UP000183997"/>
    </source>
</evidence>
<accession>A0A1M6WG63</accession>
<proteinExistence type="predicted"/>
<dbReference type="AlphaFoldDB" id="A0A1M6WG63"/>
<evidence type="ECO:0000313" key="1">
    <source>
        <dbReference type="EMBL" id="SHK92594.1"/>
    </source>
</evidence>
<protein>
    <submittedName>
        <fullName evidence="1">Uncharacterized protein</fullName>
    </submittedName>
</protein>
<dbReference type="STRING" id="1121421.SAMN02745123_03611"/>
<dbReference type="OrthoDB" id="1807410at2"/>
<sequence>MAERDDGKSLQDIMSGELFSSNPQIGELVGTLKFMEHHGTPLTEMQVQNIALLEYLGAKRGHKEFKPIITTLTKMAKDLTPPRVFLDVINSFFTGQIVDKRMLNNAIKNGGK</sequence>
<keyword evidence="2" id="KW-1185">Reference proteome</keyword>